<comment type="caution">
    <text evidence="1">The sequence shown here is derived from an EMBL/GenBank/DDBJ whole genome shotgun (WGS) entry which is preliminary data.</text>
</comment>
<evidence type="ECO:0000313" key="2">
    <source>
        <dbReference type="Proteomes" id="UP001234178"/>
    </source>
</evidence>
<sequence>MFDVVTTTENFALQVPPIDLGTLAADFILKLLTEQKLTQVNIKYVMNAGRQLVNNSVNNKLQEDIRLITFKVFLDLWEEPILRGMIEPVNIKLPIQRADFGRHKTGKDQHFKPKTYIYVPILKQLENWRVVLHHQHKHCSKVVWPAKTLPSSTDLHCYFLQITSADHRNL</sequence>
<organism evidence="1 2">
    <name type="scientific">Daphnia magna</name>
    <dbReference type="NCBI Taxonomy" id="35525"/>
    <lineage>
        <taxon>Eukaryota</taxon>
        <taxon>Metazoa</taxon>
        <taxon>Ecdysozoa</taxon>
        <taxon>Arthropoda</taxon>
        <taxon>Crustacea</taxon>
        <taxon>Branchiopoda</taxon>
        <taxon>Diplostraca</taxon>
        <taxon>Cladocera</taxon>
        <taxon>Anomopoda</taxon>
        <taxon>Daphniidae</taxon>
        <taxon>Daphnia</taxon>
    </lineage>
</organism>
<proteinExistence type="predicted"/>
<accession>A0ABQ9Z2Y2</accession>
<evidence type="ECO:0000313" key="1">
    <source>
        <dbReference type="EMBL" id="KAK4007160.1"/>
    </source>
</evidence>
<gene>
    <name evidence="1" type="ORF">OUZ56_012322</name>
</gene>
<dbReference type="Proteomes" id="UP001234178">
    <property type="component" value="Unassembled WGS sequence"/>
</dbReference>
<protein>
    <submittedName>
        <fullName evidence="1">Uncharacterized protein</fullName>
    </submittedName>
</protein>
<dbReference type="EMBL" id="JAOYFB010000002">
    <property type="protein sequence ID" value="KAK4007160.1"/>
    <property type="molecule type" value="Genomic_DNA"/>
</dbReference>
<name>A0ABQ9Z2Y2_9CRUS</name>
<keyword evidence="2" id="KW-1185">Reference proteome</keyword>
<reference evidence="1 2" key="1">
    <citation type="journal article" date="2023" name="Nucleic Acids Res.">
        <title>The hologenome of Daphnia magna reveals possible DNA methylation and microbiome-mediated evolution of the host genome.</title>
        <authorList>
            <person name="Chaturvedi A."/>
            <person name="Li X."/>
            <person name="Dhandapani V."/>
            <person name="Marshall H."/>
            <person name="Kissane S."/>
            <person name="Cuenca-Cambronero M."/>
            <person name="Asole G."/>
            <person name="Calvet F."/>
            <person name="Ruiz-Romero M."/>
            <person name="Marangio P."/>
            <person name="Guigo R."/>
            <person name="Rago D."/>
            <person name="Mirbahai L."/>
            <person name="Eastwood N."/>
            <person name="Colbourne J.K."/>
            <person name="Zhou J."/>
            <person name="Mallon E."/>
            <person name="Orsini L."/>
        </authorList>
    </citation>
    <scope>NUCLEOTIDE SEQUENCE [LARGE SCALE GENOMIC DNA]</scope>
    <source>
        <strain evidence="1">LRV0_1</strain>
    </source>
</reference>